<organism evidence="6 7">
    <name type="scientific">Ricinus communis</name>
    <name type="common">Castor bean</name>
    <dbReference type="NCBI Taxonomy" id="3988"/>
    <lineage>
        <taxon>Eukaryota</taxon>
        <taxon>Viridiplantae</taxon>
        <taxon>Streptophyta</taxon>
        <taxon>Embryophyta</taxon>
        <taxon>Tracheophyta</taxon>
        <taxon>Spermatophyta</taxon>
        <taxon>Magnoliopsida</taxon>
        <taxon>eudicotyledons</taxon>
        <taxon>Gunneridae</taxon>
        <taxon>Pentapetalae</taxon>
        <taxon>rosids</taxon>
        <taxon>fabids</taxon>
        <taxon>Malpighiales</taxon>
        <taxon>Euphorbiaceae</taxon>
        <taxon>Acalyphoideae</taxon>
        <taxon>Acalypheae</taxon>
        <taxon>Ricinus</taxon>
    </lineage>
</organism>
<dbReference type="InParanoid" id="B9RGC9"/>
<dbReference type="GO" id="GO:0009651">
    <property type="term" value="P:response to salt stress"/>
    <property type="evidence" value="ECO:0000318"/>
    <property type="project" value="GO_Central"/>
</dbReference>
<dbReference type="Proteomes" id="UP000008311">
    <property type="component" value="Unassembled WGS sequence"/>
</dbReference>
<proteinExistence type="predicted"/>
<dbReference type="OrthoDB" id="37886at2759"/>
<name>B9RGC9_RICCO</name>
<dbReference type="FunFam" id="1.10.220.10:FF:000006">
    <property type="entry name" value="Annexin"/>
    <property type="match status" value="1"/>
</dbReference>
<dbReference type="STRING" id="3988.B9RGC9"/>
<dbReference type="GO" id="GO:0009408">
    <property type="term" value="P:response to heat"/>
    <property type="evidence" value="ECO:0000318"/>
    <property type="project" value="GO_Central"/>
</dbReference>
<evidence type="ECO:0000256" key="2">
    <source>
        <dbReference type="ARBA" id="ARBA00022737"/>
    </source>
</evidence>
<dbReference type="GO" id="GO:0001786">
    <property type="term" value="F:phosphatidylserine binding"/>
    <property type="evidence" value="ECO:0000318"/>
    <property type="project" value="GO_Central"/>
</dbReference>
<dbReference type="EMBL" id="EQ973778">
    <property type="protein sequence ID" value="EEF49584.1"/>
    <property type="molecule type" value="Genomic_DNA"/>
</dbReference>
<dbReference type="InterPro" id="IPR001464">
    <property type="entry name" value="Annexin"/>
</dbReference>
<dbReference type="PROSITE" id="PS51897">
    <property type="entry name" value="ANNEXIN_2"/>
    <property type="match status" value="2"/>
</dbReference>
<keyword evidence="4" id="KW-0041">Annexin</keyword>
<dbReference type="OMA" id="HEFMRFK"/>
<dbReference type="PANTHER" id="PTHR10502:SF196">
    <property type="entry name" value="ANNEXIN D4"/>
    <property type="match status" value="1"/>
</dbReference>
<keyword evidence="1" id="KW-0479">Metal-binding</keyword>
<keyword evidence="2" id="KW-0677">Repeat</keyword>
<keyword evidence="3" id="KW-0106">Calcium</keyword>
<evidence type="ECO:0000256" key="1">
    <source>
        <dbReference type="ARBA" id="ARBA00022723"/>
    </source>
</evidence>
<dbReference type="PRINTS" id="PR00196">
    <property type="entry name" value="ANNEXIN"/>
</dbReference>
<evidence type="ECO:0000256" key="5">
    <source>
        <dbReference type="ARBA" id="ARBA00023302"/>
    </source>
</evidence>
<evidence type="ECO:0000256" key="4">
    <source>
        <dbReference type="ARBA" id="ARBA00023216"/>
    </source>
</evidence>
<keyword evidence="7" id="KW-1185">Reference proteome</keyword>
<evidence type="ECO:0000313" key="7">
    <source>
        <dbReference type="Proteomes" id="UP000008311"/>
    </source>
</evidence>
<dbReference type="InterPro" id="IPR037104">
    <property type="entry name" value="Annexin_sf"/>
</dbReference>
<dbReference type="GO" id="GO:0005544">
    <property type="term" value="F:calcium-dependent phospholipid binding"/>
    <property type="evidence" value="ECO:0000318"/>
    <property type="project" value="GO_Central"/>
</dbReference>
<keyword evidence="5" id="KW-0111">Calcium/phospholipid-binding</keyword>
<evidence type="ECO:0000256" key="3">
    <source>
        <dbReference type="ARBA" id="ARBA00022837"/>
    </source>
</evidence>
<accession>B9RGC9</accession>
<dbReference type="GO" id="GO:0005737">
    <property type="term" value="C:cytoplasm"/>
    <property type="evidence" value="ECO:0000318"/>
    <property type="project" value="GO_Central"/>
</dbReference>
<dbReference type="eggNOG" id="KOG0819">
    <property type="taxonomic scope" value="Eukaryota"/>
</dbReference>
<evidence type="ECO:0000313" key="6">
    <source>
        <dbReference type="EMBL" id="EEF49584.1"/>
    </source>
</evidence>
<dbReference type="AlphaFoldDB" id="B9RGC9"/>
<dbReference type="InterPro" id="IPR018502">
    <property type="entry name" value="Annexin_repeat"/>
</dbReference>
<dbReference type="GO" id="GO:0009414">
    <property type="term" value="P:response to water deprivation"/>
    <property type="evidence" value="ECO:0000318"/>
    <property type="project" value="GO_Central"/>
</dbReference>
<dbReference type="GO" id="GO:0009409">
    <property type="term" value="P:response to cold"/>
    <property type="evidence" value="ECO:0000318"/>
    <property type="project" value="GO_Central"/>
</dbReference>
<dbReference type="KEGG" id="rcu:8270904"/>
<dbReference type="FunFam" id="1.10.220.10:FF:000014">
    <property type="entry name" value="annexin D4"/>
    <property type="match status" value="1"/>
</dbReference>
<dbReference type="Gene3D" id="1.10.220.10">
    <property type="entry name" value="Annexin"/>
    <property type="match status" value="4"/>
</dbReference>
<dbReference type="PANTHER" id="PTHR10502">
    <property type="entry name" value="ANNEXIN"/>
    <property type="match status" value="1"/>
</dbReference>
<dbReference type="FunFam" id="1.10.220.10:FF:000021">
    <property type="entry name" value="annexin D4"/>
    <property type="match status" value="1"/>
</dbReference>
<dbReference type="SMART" id="SM00335">
    <property type="entry name" value="ANX"/>
    <property type="match status" value="3"/>
</dbReference>
<dbReference type="FunCoup" id="B9RGC9">
    <property type="interactions" value="97"/>
</dbReference>
<dbReference type="SUPFAM" id="SSF47874">
    <property type="entry name" value="Annexin"/>
    <property type="match status" value="1"/>
</dbReference>
<protein>
    <submittedName>
        <fullName evidence="6">Annexin, putative</fullName>
    </submittedName>
</protein>
<dbReference type="GO" id="GO:0005886">
    <property type="term" value="C:plasma membrane"/>
    <property type="evidence" value="ECO:0000318"/>
    <property type="project" value="GO_Central"/>
</dbReference>
<dbReference type="SMR" id="B9RGC9"/>
<dbReference type="GO" id="GO:0005509">
    <property type="term" value="F:calcium ion binding"/>
    <property type="evidence" value="ECO:0007669"/>
    <property type="project" value="InterPro"/>
</dbReference>
<gene>
    <name evidence="6" type="ORF">RCOM_1453020</name>
</gene>
<dbReference type="Pfam" id="PF00191">
    <property type="entry name" value="Annexin"/>
    <property type="match status" value="3"/>
</dbReference>
<reference evidence="7" key="1">
    <citation type="journal article" date="2010" name="Nat. Biotechnol.">
        <title>Draft genome sequence of the oilseed species Ricinus communis.</title>
        <authorList>
            <person name="Chan A.P."/>
            <person name="Crabtree J."/>
            <person name="Zhao Q."/>
            <person name="Lorenzi H."/>
            <person name="Orvis J."/>
            <person name="Puiu D."/>
            <person name="Melake-Berhan A."/>
            <person name="Jones K.M."/>
            <person name="Redman J."/>
            <person name="Chen G."/>
            <person name="Cahoon E.B."/>
            <person name="Gedil M."/>
            <person name="Stanke M."/>
            <person name="Haas B.J."/>
            <person name="Wortman J.R."/>
            <person name="Fraser-Liggett C.M."/>
            <person name="Ravel J."/>
            <person name="Rabinowicz P.D."/>
        </authorList>
    </citation>
    <scope>NUCLEOTIDE SEQUENCE [LARGE SCALE GENOMIC DNA]</scope>
    <source>
        <strain evidence="7">cv. Hale</strain>
    </source>
</reference>
<sequence>MAHPEELEALTKAFSGLGVDEKSLISILGKSHPEHRKSFRKGSPHLFIEDERSFERWDDDSVHLLRQEFARFENALVIWAMHPWERDARLIYEALREGPQSYGVIVEIACTRSSEELLGARKAYHSLFDHSIEEDVATHISGTERKLLVALASAYRYEGPKVKEDSAKFEAKIFANAVKNGDKTNPIEDDEVIRILSTRSKPHLKAVYKHYKEISGNGIIEDLGAANLILKETVECLCTPHAFFSKVLDKAMRKDADHNTKKALTRVIVTQADIDLKEISEQYNSLYGIPLSKKVEETANGNYKDFLLALISREN</sequence>